<evidence type="ECO:0000256" key="4">
    <source>
        <dbReference type="PIRNR" id="PIRNR006078"/>
    </source>
</evidence>
<protein>
    <submittedName>
        <fullName evidence="5">Glycerate kinase</fullName>
    </submittedName>
</protein>
<keyword evidence="6" id="KW-1185">Reference proteome</keyword>
<dbReference type="PANTHER" id="PTHR21599">
    <property type="entry name" value="GLYCERATE KINASE"/>
    <property type="match status" value="1"/>
</dbReference>
<evidence type="ECO:0000256" key="2">
    <source>
        <dbReference type="ARBA" id="ARBA00022679"/>
    </source>
</evidence>
<gene>
    <name evidence="5" type="ORF">G4D63_18255</name>
</gene>
<dbReference type="GO" id="GO:0008887">
    <property type="term" value="F:glycerate kinase activity"/>
    <property type="evidence" value="ECO:0007669"/>
    <property type="project" value="UniProtKB-UniRule"/>
</dbReference>
<dbReference type="AlphaFoldDB" id="A0A6M0QBF2"/>
<dbReference type="GO" id="GO:0031388">
    <property type="term" value="P:organic acid phosphorylation"/>
    <property type="evidence" value="ECO:0007669"/>
    <property type="project" value="UniProtKB-UniRule"/>
</dbReference>
<reference evidence="5 6" key="1">
    <citation type="submission" date="2020-02" db="EMBL/GenBank/DDBJ databases">
        <title>Bacillus aquiflavi sp. nov., isolated from yellow water of strong flavor Chinese baijiu in Yibin region of China.</title>
        <authorList>
            <person name="Xie J."/>
        </authorList>
    </citation>
    <scope>NUCLEOTIDE SEQUENCE [LARGE SCALE GENOMIC DNA]</scope>
    <source>
        <strain evidence="5 6">SA4</strain>
    </source>
</reference>
<dbReference type="InterPro" id="IPR018193">
    <property type="entry name" value="Glyc_kinase_flavodox-like_fold"/>
</dbReference>
<dbReference type="InterPro" id="IPR036129">
    <property type="entry name" value="Glycerate_kinase_sf"/>
</dbReference>
<comment type="similarity">
    <text evidence="1 4">Belongs to the glycerate kinase type-1 family.</text>
</comment>
<dbReference type="NCBIfam" id="TIGR00045">
    <property type="entry name" value="glycerate kinase"/>
    <property type="match status" value="1"/>
</dbReference>
<evidence type="ECO:0000313" key="5">
    <source>
        <dbReference type="EMBL" id="NEY73662.1"/>
    </source>
</evidence>
<keyword evidence="3 4" id="KW-0418">Kinase</keyword>
<dbReference type="PANTHER" id="PTHR21599:SF0">
    <property type="entry name" value="GLYCERATE KINASE"/>
    <property type="match status" value="1"/>
</dbReference>
<evidence type="ECO:0000256" key="1">
    <source>
        <dbReference type="ARBA" id="ARBA00006284"/>
    </source>
</evidence>
<sequence length="373" mass="39225">MNIIVAPDSFKGSLTSLEAGSAIKKGVLSEIPQANIEVIPMADGGEGTLSTLLFATKGSRFKVDVMGPLGKRVETQYGVLGNGDTVVIEMALISGLPMVPEGQRNPLYTTTFGIGEVILEAINSGYRKFIIGLGGSATNDGGLGMLQALGVTFLNDYGHSVRPFGESVSEVTIVDYSTLDSRVKECSFQIASDVENPLCGPNGASAVFGPQKGADQEIVQFLDKALSKFASLVEKEIKTSFAEVEGAGAAGGLGFAFLTIGGEIVSGAKLIGEATGLKDKILKSDLVITGEGQSDFQTLFGKVPGYIGKLAFEQNVNAVLISGSLGKGYEKLYDYFLSCDSISTGPMSLQESMLNAEELLYKKAKNLARLLAR</sequence>
<dbReference type="Gene3D" id="3.90.1510.10">
    <property type="entry name" value="Glycerate kinase, domain 2"/>
    <property type="match status" value="1"/>
</dbReference>
<evidence type="ECO:0000256" key="3">
    <source>
        <dbReference type="ARBA" id="ARBA00022777"/>
    </source>
</evidence>
<comment type="caution">
    <text evidence="5">The sequence shown here is derived from an EMBL/GenBank/DDBJ whole genome shotgun (WGS) entry which is preliminary data.</text>
</comment>
<dbReference type="Gene3D" id="3.40.50.10350">
    <property type="entry name" value="Glycerate kinase, domain 1"/>
    <property type="match status" value="1"/>
</dbReference>
<keyword evidence="2 4" id="KW-0808">Transferase</keyword>
<dbReference type="RefSeq" id="WP_163181420.1">
    <property type="nucleotide sequence ID" value="NZ_JAAIWM010000008.1"/>
</dbReference>
<dbReference type="InterPro" id="IPR004381">
    <property type="entry name" value="Glycerate_kinase"/>
</dbReference>
<dbReference type="Pfam" id="PF02595">
    <property type="entry name" value="Gly_kinase"/>
    <property type="match status" value="1"/>
</dbReference>
<organism evidence="5 6">
    <name type="scientific">Bacillus mesophilus</name>
    <dbReference type="NCBI Taxonomy" id="1808955"/>
    <lineage>
        <taxon>Bacteria</taxon>
        <taxon>Bacillati</taxon>
        <taxon>Bacillota</taxon>
        <taxon>Bacilli</taxon>
        <taxon>Bacillales</taxon>
        <taxon>Bacillaceae</taxon>
        <taxon>Bacillus</taxon>
    </lineage>
</organism>
<dbReference type="PIRSF" id="PIRSF006078">
    <property type="entry name" value="GlxK"/>
    <property type="match status" value="1"/>
</dbReference>
<dbReference type="EMBL" id="JAAIWM010000008">
    <property type="protein sequence ID" value="NEY73662.1"/>
    <property type="molecule type" value="Genomic_DNA"/>
</dbReference>
<name>A0A6M0QBF2_9BACI</name>
<dbReference type="SUPFAM" id="SSF110738">
    <property type="entry name" value="Glycerate kinase I"/>
    <property type="match status" value="1"/>
</dbReference>
<evidence type="ECO:0000313" key="6">
    <source>
        <dbReference type="Proteomes" id="UP000481043"/>
    </source>
</evidence>
<dbReference type="InterPro" id="IPR018197">
    <property type="entry name" value="Glycerate_kinase_RE-like"/>
</dbReference>
<proteinExistence type="inferred from homology"/>
<dbReference type="Proteomes" id="UP000481043">
    <property type="component" value="Unassembled WGS sequence"/>
</dbReference>
<accession>A0A6M0QBF2</accession>